<evidence type="ECO:0000259" key="4">
    <source>
        <dbReference type="Pfam" id="PF25023"/>
    </source>
</evidence>
<organism evidence="5">
    <name type="scientific">Bdellovibrio bacteriovorus</name>
    <dbReference type="NCBI Taxonomy" id="959"/>
    <lineage>
        <taxon>Bacteria</taxon>
        <taxon>Pseudomonadati</taxon>
        <taxon>Bdellovibrionota</taxon>
        <taxon>Bdellovibrionia</taxon>
        <taxon>Bdellovibrionales</taxon>
        <taxon>Pseudobdellovibrionaceae</taxon>
        <taxon>Bdellovibrio</taxon>
    </lineage>
</organism>
<dbReference type="InterPro" id="IPR056823">
    <property type="entry name" value="TEN-like_YD-shell"/>
</dbReference>
<dbReference type="InterPro" id="IPR045351">
    <property type="entry name" value="DUF6531"/>
</dbReference>
<gene>
    <name evidence="5" type="primary">rhs family</name>
</gene>
<evidence type="ECO:0000313" key="5">
    <source>
        <dbReference type="EMBL" id="CAE47782.1"/>
    </source>
</evidence>
<dbReference type="EMBL" id="AJ584609">
    <property type="protein sequence ID" value="CAE47782.1"/>
    <property type="molecule type" value="Genomic_DNA"/>
</dbReference>
<dbReference type="AlphaFoldDB" id="Q68VD7"/>
<evidence type="ECO:0000256" key="1">
    <source>
        <dbReference type="ARBA" id="ARBA00022737"/>
    </source>
</evidence>
<name>Q68VD7_BDEBC</name>
<keyword evidence="1" id="KW-0677">Repeat</keyword>
<reference evidence="5" key="1">
    <citation type="journal article" date="2005" name="Curr. Microbiol.">
        <title>Transcriptional Activity of the Host-Interaction Locus and a PutativePilin Gene of Bdellovibrio bacteriovorus in the Predatory Life Cycle.</title>
        <authorList>
            <person name="Schwudke D."/>
            <person name="Bernhardt A."/>
            <person name="Beck S."/>
            <person name="Madela K."/>
            <person name="Linscheid M."/>
            <person name="Appel B."/>
            <person name="Strauch E."/>
        </authorList>
    </citation>
    <scope>NUCLEOTIDE SEQUENCE</scope>
    <source>
        <strain evidence="5">DSM 50701</strain>
    </source>
</reference>
<proteinExistence type="predicted"/>
<evidence type="ECO:0000256" key="2">
    <source>
        <dbReference type="SAM" id="SignalP"/>
    </source>
</evidence>
<feature type="domain" description="DUF6531" evidence="3">
    <location>
        <begin position="21"/>
        <end position="80"/>
    </location>
</feature>
<dbReference type="NCBIfam" id="TIGR01643">
    <property type="entry name" value="YD_repeat_2x"/>
    <property type="match status" value="1"/>
</dbReference>
<dbReference type="Gene3D" id="2.180.10.10">
    <property type="entry name" value="RHS repeat-associated core"/>
    <property type="match status" value="2"/>
</dbReference>
<feature type="signal peptide" evidence="2">
    <location>
        <begin position="1"/>
        <end position="19"/>
    </location>
</feature>
<keyword evidence="2" id="KW-0732">Signal</keyword>
<dbReference type="Pfam" id="PF25023">
    <property type="entry name" value="TEN_YD-shell"/>
    <property type="match status" value="1"/>
</dbReference>
<dbReference type="InterPro" id="IPR006530">
    <property type="entry name" value="YD"/>
</dbReference>
<feature type="chain" id="PRO_5004269757" evidence="2">
    <location>
        <begin position="20"/>
        <end position="551"/>
    </location>
</feature>
<sequence length="551" mass="62779">MMKKALLAFAFLFSAQAFALVDMKNANYSNTWIDMDVPGSGYDLKIVRTYNSRSLFNGMFGFGWCSDFETAMEVTAEGNIKVKECGGGLEVTFSPREITRKDVDSSIAQIVNKMKAEKKVGLTEAAINTLKTQLLEDDSLRADYARQYGITVPVKEGTKFYANGREVEHFTFNKTYYTRNLPDGSSQRFSPQGKLTHIYDKNNNFLKFDYDKDVISSLQDNNGRRLTFKYFQNKKVKTITGPNGLMAEYKFANLDDLASVKNAWLKTYTYEYDELHNLTKATWPDKTFVALKYDKQKDWVLAFADRDKCIETYKYEDSPTDPKNHYWSTVKKTCGKEVMADNKYEFWHQQRADGQYYLQRVMTTVNGNVTDITYHEVFGKPVSIRRNADRISYEYYPDGLVKVKAAPNMKMSFEYDPKVKKVSSVNSIYFNEKGAKVATKAAQFKYDGKGNLSFAQNSDGQKINMTYDNRGRIATITDQAKKVVKIEYEERYGKPSVVTRPGLGTIVVSYKPNGEINKVDSKEGPSVAMQVASTFNNLLDIIAPATAELYL</sequence>
<feature type="domain" description="Teneurin-like YD-shell" evidence="4">
    <location>
        <begin position="170"/>
        <end position="296"/>
    </location>
</feature>
<dbReference type="Pfam" id="PF20148">
    <property type="entry name" value="DUF6531"/>
    <property type="match status" value="1"/>
</dbReference>
<evidence type="ECO:0000259" key="3">
    <source>
        <dbReference type="Pfam" id="PF20148"/>
    </source>
</evidence>
<accession>Q68VD7</accession>
<protein>
    <submittedName>
        <fullName evidence="5">Uncharacterized protein rhs family</fullName>
    </submittedName>
</protein>